<dbReference type="EMBL" id="CP010784">
    <property type="protein sequence ID" value="ATF04669.1"/>
    <property type="molecule type" value="Genomic_DNA"/>
</dbReference>
<sequence>MQSCFSVCCAWFQKKPKPNKTVKLTLYHRTEVLRARYTDVDPSNEPNRPHISSDIINVKEHTSRDNNQQMRQIPDAPADQNPINATVFPMRPTVSPARPSVSPPRFPPNPASPPSRPVCPRSASAPPVKGVLRRVAQSRKQFFDVFMKFSSKTNIFVLYHNIRSIFFSESSSFRVHFSRLTDCLSASATVRYLYIDARLRETTRTHAASTYFESESRTANCRAQP</sequence>
<evidence type="ECO:0000313" key="3">
    <source>
        <dbReference type="Proteomes" id="UP000217545"/>
    </source>
</evidence>
<organism evidence="2 3">
    <name type="scientific">Phaeobacter gallaeciensis</name>
    <dbReference type="NCBI Taxonomy" id="60890"/>
    <lineage>
        <taxon>Bacteria</taxon>
        <taxon>Pseudomonadati</taxon>
        <taxon>Pseudomonadota</taxon>
        <taxon>Alphaproteobacteria</taxon>
        <taxon>Rhodobacterales</taxon>
        <taxon>Roseobacteraceae</taxon>
        <taxon>Phaeobacter</taxon>
    </lineage>
</organism>
<evidence type="ECO:0000256" key="1">
    <source>
        <dbReference type="SAM" id="MobiDB-lite"/>
    </source>
</evidence>
<reference evidence="2 3" key="1">
    <citation type="journal article" date="2017" name="Front. Microbiol.">
        <title>Phaeobacter piscinae sp. nov., a species of the Roseobacter group and potential aquaculture probiont.</title>
        <authorList>
            <person name="Sonnenschein E.C."/>
            <person name="Phippen C.B.W."/>
            <person name="Nielsen K.F."/>
            <person name="Mateiu R.V."/>
            <person name="Melchiorsen J."/>
            <person name="Gram L."/>
            <person name="Overmann J."/>
            <person name="Freese H.M."/>
        </authorList>
    </citation>
    <scope>NUCLEOTIDE SEQUENCE [LARGE SCALE GENOMIC DNA]</scope>
    <source>
        <strain evidence="2 3">P63</strain>
    </source>
</reference>
<dbReference type="Proteomes" id="UP000217545">
    <property type="component" value="Chromosome"/>
</dbReference>
<feature type="region of interest" description="Disordered" evidence="1">
    <location>
        <begin position="39"/>
        <end position="127"/>
    </location>
</feature>
<evidence type="ECO:0000313" key="2">
    <source>
        <dbReference type="EMBL" id="ATF04669.1"/>
    </source>
</evidence>
<accession>A0AAD0EBN6</accession>
<gene>
    <name evidence="2" type="ORF">PhaeoP63_00561</name>
</gene>
<proteinExistence type="predicted"/>
<dbReference type="AlphaFoldDB" id="A0AAD0EBN6"/>
<name>A0AAD0EBN6_9RHOB</name>
<feature type="compositionally biased region" description="Pro residues" evidence="1">
    <location>
        <begin position="101"/>
        <end position="117"/>
    </location>
</feature>
<protein>
    <submittedName>
        <fullName evidence="2">Uncharacterized protein</fullName>
    </submittedName>
</protein>
<feature type="compositionally biased region" description="Low complexity" evidence="1">
    <location>
        <begin position="118"/>
        <end position="127"/>
    </location>
</feature>